<dbReference type="PANTHER" id="PTHR43705">
    <property type="entry name" value="HYDROXYACYLGLUTATHIONE HYDROLASE"/>
    <property type="match status" value="1"/>
</dbReference>
<feature type="binding site" evidence="7">
    <location>
        <position position="58"/>
    </location>
    <ligand>
        <name>Zn(2+)</name>
        <dbReference type="ChEBI" id="CHEBI:29105"/>
        <label>1</label>
    </ligand>
</feature>
<reference evidence="10" key="1">
    <citation type="submission" date="2015-09" db="EMBL/GenBank/DDBJ databases">
        <authorList>
            <person name="Rodrigo-Torres Lidia"/>
            <person name="Arahal R.David."/>
        </authorList>
    </citation>
    <scope>NUCLEOTIDE SEQUENCE [LARGE SCALE GENOMIC DNA]</scope>
    <source>
        <strain evidence="10">CECT 7735</strain>
    </source>
</reference>
<sequence>MPLEIVTIPCLSDNYSFLIHNASTGETAVVDVPDAAPISEALKSRGWTLSHVLLTHHHWDHIDGLPDLLKDHPAQVIGAKADAHRLPALDIAVSEGDPLIVCGEAVQVFDVSGHTIGHVAFYLADTGAVFTADSLMALGCGRLFEGSPAQMFESLTKLAGLPESTIVCSGHEYTESNARFALTVDPNNPDLLARVAAIREAREKGLATVPSLLSEEMATNPFLRGHDPALQRAVGMDGATAVDVFTEVRKRKDNF</sequence>
<evidence type="ECO:0000256" key="3">
    <source>
        <dbReference type="ARBA" id="ARBA00006759"/>
    </source>
</evidence>
<evidence type="ECO:0000313" key="10">
    <source>
        <dbReference type="Proteomes" id="UP000051870"/>
    </source>
</evidence>
<dbReference type="GO" id="GO:0046872">
    <property type="term" value="F:metal ion binding"/>
    <property type="evidence" value="ECO:0007669"/>
    <property type="project" value="UniProtKB-KW"/>
</dbReference>
<dbReference type="NCBIfam" id="TIGR03413">
    <property type="entry name" value="GSH_gloB"/>
    <property type="match status" value="1"/>
</dbReference>
<feature type="binding site" evidence="7">
    <location>
        <position position="133"/>
    </location>
    <ligand>
        <name>Zn(2+)</name>
        <dbReference type="ChEBI" id="CHEBI:29105"/>
        <label>2</label>
    </ligand>
</feature>
<dbReference type="GeneID" id="83879588"/>
<keyword evidence="6 7" id="KW-0862">Zinc</keyword>
<evidence type="ECO:0000256" key="5">
    <source>
        <dbReference type="ARBA" id="ARBA00022801"/>
    </source>
</evidence>
<dbReference type="InterPro" id="IPR017782">
    <property type="entry name" value="Hydroxyacylglutathione_Hdrlase"/>
</dbReference>
<comment type="function">
    <text evidence="7">Thiolesterase that catalyzes the hydrolysis of S-D-lactoyl-glutathione to form glutathione and D-lactic acid.</text>
</comment>
<keyword evidence="5 7" id="KW-0378">Hydrolase</keyword>
<dbReference type="Gene3D" id="3.60.15.10">
    <property type="entry name" value="Ribonuclease Z/Hydroxyacylglutathione hydrolase-like"/>
    <property type="match status" value="1"/>
</dbReference>
<dbReference type="SUPFAM" id="SSF56281">
    <property type="entry name" value="Metallo-hydrolase/oxidoreductase"/>
    <property type="match status" value="1"/>
</dbReference>
<dbReference type="EC" id="3.1.2.6" evidence="7"/>
<dbReference type="RefSeq" id="WP_058309742.1">
    <property type="nucleotide sequence ID" value="NZ_CYTW01000001.1"/>
</dbReference>
<feature type="binding site" evidence="7">
    <location>
        <position position="56"/>
    </location>
    <ligand>
        <name>Zn(2+)</name>
        <dbReference type="ChEBI" id="CHEBI:29105"/>
        <label>1</label>
    </ligand>
</feature>
<evidence type="ECO:0000259" key="8">
    <source>
        <dbReference type="SMART" id="SM00849"/>
    </source>
</evidence>
<comment type="subunit">
    <text evidence="7">Monomer.</text>
</comment>
<comment type="cofactor">
    <cofactor evidence="7">
        <name>Zn(2+)</name>
        <dbReference type="ChEBI" id="CHEBI:29105"/>
    </cofactor>
    <text evidence="7">Binds 2 Zn(2+) ions per subunit.</text>
</comment>
<feature type="binding site" evidence="7">
    <location>
        <position position="61"/>
    </location>
    <ligand>
        <name>Zn(2+)</name>
        <dbReference type="ChEBI" id="CHEBI:29105"/>
        <label>2</label>
    </ligand>
</feature>
<protein>
    <recommendedName>
        <fullName evidence="7">Hydroxyacylglutathione hydrolase</fullName>
        <ecNumber evidence="7">3.1.2.6</ecNumber>
    </recommendedName>
    <alternativeName>
        <fullName evidence="7">Glyoxalase II</fullName>
        <shortName evidence="7">Glx II</shortName>
    </alternativeName>
</protein>
<dbReference type="InterPro" id="IPR001279">
    <property type="entry name" value="Metallo-B-lactamas"/>
</dbReference>
<evidence type="ECO:0000256" key="1">
    <source>
        <dbReference type="ARBA" id="ARBA00001623"/>
    </source>
</evidence>
<evidence type="ECO:0000256" key="6">
    <source>
        <dbReference type="ARBA" id="ARBA00022833"/>
    </source>
</evidence>
<dbReference type="InterPro" id="IPR050110">
    <property type="entry name" value="Glyoxalase_II_hydrolase"/>
</dbReference>
<organism evidence="9 10">
    <name type="scientific">Shimia thalassica</name>
    <dbReference type="NCBI Taxonomy" id="1715693"/>
    <lineage>
        <taxon>Bacteria</taxon>
        <taxon>Pseudomonadati</taxon>
        <taxon>Pseudomonadota</taxon>
        <taxon>Alphaproteobacteria</taxon>
        <taxon>Rhodobacterales</taxon>
        <taxon>Roseobacteraceae</taxon>
    </lineage>
</organism>
<feature type="binding site" evidence="7">
    <location>
        <position position="133"/>
    </location>
    <ligand>
        <name>Zn(2+)</name>
        <dbReference type="ChEBI" id="CHEBI:29105"/>
        <label>1</label>
    </ligand>
</feature>
<dbReference type="GO" id="GO:0004416">
    <property type="term" value="F:hydroxyacylglutathione hydrolase activity"/>
    <property type="evidence" value="ECO:0007669"/>
    <property type="project" value="UniProtKB-UniRule"/>
</dbReference>
<dbReference type="HAMAP" id="MF_01374">
    <property type="entry name" value="Glyoxalase_2"/>
    <property type="match status" value="1"/>
</dbReference>
<feature type="binding site" evidence="7">
    <location>
        <position position="171"/>
    </location>
    <ligand>
        <name>Zn(2+)</name>
        <dbReference type="ChEBI" id="CHEBI:29105"/>
        <label>2</label>
    </ligand>
</feature>
<dbReference type="EMBL" id="CYTW01000001">
    <property type="protein sequence ID" value="CUJ85541.1"/>
    <property type="molecule type" value="Genomic_DNA"/>
</dbReference>
<dbReference type="GO" id="GO:0019243">
    <property type="term" value="P:methylglyoxal catabolic process to D-lactate via S-lactoyl-glutathione"/>
    <property type="evidence" value="ECO:0007669"/>
    <property type="project" value="UniProtKB-UniRule"/>
</dbReference>
<evidence type="ECO:0000256" key="4">
    <source>
        <dbReference type="ARBA" id="ARBA00022723"/>
    </source>
</evidence>
<dbReference type="STRING" id="1715693.PH7735_00508"/>
<dbReference type="Proteomes" id="UP000051870">
    <property type="component" value="Unassembled WGS sequence"/>
</dbReference>
<dbReference type="PIRSF" id="PIRSF005457">
    <property type="entry name" value="Glx"/>
    <property type="match status" value="1"/>
</dbReference>
<dbReference type="InterPro" id="IPR032282">
    <property type="entry name" value="HAGH_C"/>
</dbReference>
<dbReference type="SMART" id="SM00849">
    <property type="entry name" value="Lactamase_B"/>
    <property type="match status" value="1"/>
</dbReference>
<dbReference type="PANTHER" id="PTHR43705:SF1">
    <property type="entry name" value="HYDROXYACYLGLUTATHIONE HYDROLASE GLOB"/>
    <property type="match status" value="1"/>
</dbReference>
<feature type="binding site" evidence="7">
    <location>
        <position position="60"/>
    </location>
    <ligand>
        <name>Zn(2+)</name>
        <dbReference type="ChEBI" id="CHEBI:29105"/>
        <label>2</label>
    </ligand>
</feature>
<dbReference type="InterPro" id="IPR036866">
    <property type="entry name" value="RibonucZ/Hydroxyglut_hydro"/>
</dbReference>
<comment type="catalytic activity">
    <reaction evidence="1 7">
        <text>an S-(2-hydroxyacyl)glutathione + H2O = a 2-hydroxy carboxylate + glutathione + H(+)</text>
        <dbReference type="Rhea" id="RHEA:21864"/>
        <dbReference type="ChEBI" id="CHEBI:15377"/>
        <dbReference type="ChEBI" id="CHEBI:15378"/>
        <dbReference type="ChEBI" id="CHEBI:57925"/>
        <dbReference type="ChEBI" id="CHEBI:58896"/>
        <dbReference type="ChEBI" id="CHEBI:71261"/>
        <dbReference type="EC" id="3.1.2.6"/>
    </reaction>
</comment>
<proteinExistence type="inferred from homology"/>
<dbReference type="Pfam" id="PF00753">
    <property type="entry name" value="Lactamase_B"/>
    <property type="match status" value="1"/>
</dbReference>
<keyword evidence="10" id="KW-1185">Reference proteome</keyword>
<feature type="binding site" evidence="7">
    <location>
        <position position="114"/>
    </location>
    <ligand>
        <name>Zn(2+)</name>
        <dbReference type="ChEBI" id="CHEBI:29105"/>
        <label>1</label>
    </ligand>
</feature>
<dbReference type="CDD" id="cd07723">
    <property type="entry name" value="hydroxyacylglutathione_hydrolase_MBL-fold"/>
    <property type="match status" value="1"/>
</dbReference>
<accession>A0A0P1I2A8</accession>
<dbReference type="AlphaFoldDB" id="A0A0P1I2A8"/>
<comment type="pathway">
    <text evidence="2 7">Secondary metabolite metabolism; methylglyoxal degradation; (R)-lactate from methylglyoxal: step 2/2.</text>
</comment>
<dbReference type="Pfam" id="PF16123">
    <property type="entry name" value="HAGH_C"/>
    <property type="match status" value="1"/>
</dbReference>
<evidence type="ECO:0000313" key="9">
    <source>
        <dbReference type="EMBL" id="CUJ85541.1"/>
    </source>
</evidence>
<evidence type="ECO:0000256" key="2">
    <source>
        <dbReference type="ARBA" id="ARBA00004963"/>
    </source>
</evidence>
<evidence type="ECO:0000256" key="7">
    <source>
        <dbReference type="HAMAP-Rule" id="MF_01374"/>
    </source>
</evidence>
<comment type="similarity">
    <text evidence="3 7">Belongs to the metallo-beta-lactamase superfamily. Glyoxalase II family.</text>
</comment>
<dbReference type="InterPro" id="IPR035680">
    <property type="entry name" value="Clx_II_MBL"/>
</dbReference>
<keyword evidence="4 7" id="KW-0479">Metal-binding</keyword>
<name>A0A0P1I2A8_9RHOB</name>
<dbReference type="UniPathway" id="UPA00619">
    <property type="reaction ID" value="UER00676"/>
</dbReference>
<gene>
    <name evidence="7 9" type="primary">gloB</name>
    <name evidence="9" type="ORF">PH7735_00508</name>
</gene>
<feature type="domain" description="Metallo-beta-lactamase" evidence="8">
    <location>
        <begin position="13"/>
        <end position="171"/>
    </location>
</feature>